<dbReference type="EMBL" id="KC480132">
    <property type="protein sequence ID" value="AGR53495.1"/>
    <property type="molecule type" value="Genomic_DNA"/>
</dbReference>
<dbReference type="InterPro" id="IPR053741">
    <property type="entry name" value="Ser_Fungal_Prot_Inhib_sf"/>
</dbReference>
<dbReference type="ArachnoServer" id="AS002008">
    <property type="toxin name" value="U16-pisautoxin-Dm1a"/>
</dbReference>
<evidence type="ECO:0000313" key="2">
    <source>
        <dbReference type="EMBL" id="AGR53495.1"/>
    </source>
</evidence>
<feature type="signal peptide" evidence="1">
    <location>
        <begin position="1"/>
        <end position="18"/>
    </location>
</feature>
<dbReference type="Gene3D" id="2.10.80.20">
    <property type="match status" value="1"/>
</dbReference>
<dbReference type="InterPro" id="IPR021066">
    <property type="entry name" value="FPI1"/>
</dbReference>
<sequence length="101" mass="11289">MMIKAFLLLSIAVAVSNAIVCPPNYCDRVDCEELTECHESNGIRIREKGSFCQCCDICVKLLGEGERCQPEGEFFGVIITSECARDLVCDYNTRRCTKIAE</sequence>
<accession>S5MFH9</accession>
<proteinExistence type="predicted"/>
<dbReference type="GO" id="GO:0030414">
    <property type="term" value="F:peptidase inhibitor activity"/>
    <property type="evidence" value="ECO:0007669"/>
    <property type="project" value="InterPro"/>
</dbReference>
<keyword evidence="1" id="KW-0732">Signal</keyword>
<name>S5MFH9_9ARAC</name>
<dbReference type="AlphaFoldDB" id="S5MFH9"/>
<organism evidence="2">
    <name type="scientific">Dolomedes mizhoanus</name>
    <dbReference type="NCBI Taxonomy" id="1366394"/>
    <lineage>
        <taxon>Eukaryota</taxon>
        <taxon>Metazoa</taxon>
        <taxon>Ecdysozoa</taxon>
        <taxon>Arthropoda</taxon>
        <taxon>Chelicerata</taxon>
        <taxon>Arachnida</taxon>
        <taxon>Araneae</taxon>
        <taxon>Araneomorphae</taxon>
        <taxon>Entelegynae</taxon>
        <taxon>Lycosoidea</taxon>
        <taxon>Pisauridae</taxon>
        <taxon>Dolomedes</taxon>
    </lineage>
</organism>
<protein>
    <submittedName>
        <fullName evidence="2">Cystine knot toxin</fullName>
    </submittedName>
</protein>
<reference evidence="2" key="1">
    <citation type="journal article" date="2013" name="Toxicon">
        <title>Transcriptome analysis of venom glands from a single fishing spider Dolomedes mizhoanus.</title>
        <authorList>
            <person name="Jiang L."/>
            <person name="Liu C."/>
            <person name="Duan Z."/>
            <person name="Deng M."/>
            <person name="Tang X."/>
            <person name="Liang S."/>
        </authorList>
    </citation>
    <scope>NUCLEOTIDE SEQUENCE</scope>
    <source>
        <strain evidence="2">DMTX-176</strain>
    </source>
</reference>
<evidence type="ECO:0000256" key="1">
    <source>
        <dbReference type="SAM" id="SignalP"/>
    </source>
</evidence>
<dbReference type="Pfam" id="PF12190">
    <property type="entry name" value="amfpi-1"/>
    <property type="match status" value="1"/>
</dbReference>
<feature type="chain" id="PRO_5004537875" evidence="1">
    <location>
        <begin position="19"/>
        <end position="101"/>
    </location>
</feature>